<dbReference type="SUPFAM" id="SSF56219">
    <property type="entry name" value="DNase I-like"/>
    <property type="match status" value="1"/>
</dbReference>
<dbReference type="GO" id="GO:0003824">
    <property type="term" value="F:catalytic activity"/>
    <property type="evidence" value="ECO:0007669"/>
    <property type="project" value="InterPro"/>
</dbReference>
<comment type="caution">
    <text evidence="2">The sequence shown here is derived from an EMBL/GenBank/DDBJ whole genome shotgun (WGS) entry which is preliminary data.</text>
</comment>
<evidence type="ECO:0000313" key="3">
    <source>
        <dbReference type="Proteomes" id="UP000886998"/>
    </source>
</evidence>
<dbReference type="Pfam" id="PF14529">
    <property type="entry name" value="Exo_endo_phos_2"/>
    <property type="match status" value="1"/>
</dbReference>
<dbReference type="Gene3D" id="3.60.10.10">
    <property type="entry name" value="Endonuclease/exonuclease/phosphatase"/>
    <property type="match status" value="1"/>
</dbReference>
<evidence type="ECO:0000259" key="1">
    <source>
        <dbReference type="Pfam" id="PF14529"/>
    </source>
</evidence>
<accession>A0A8X6XGX8</accession>
<feature type="domain" description="Endonuclease/exonuclease/phosphatase" evidence="1">
    <location>
        <begin position="37"/>
        <end position="134"/>
    </location>
</feature>
<dbReference type="EMBL" id="BMAV01009006">
    <property type="protein sequence ID" value="GFY52989.1"/>
    <property type="molecule type" value="Genomic_DNA"/>
</dbReference>
<gene>
    <name evidence="2" type="primary">NCL1_39713</name>
    <name evidence="2" type="ORF">TNIN_312551</name>
</gene>
<evidence type="ECO:0000313" key="2">
    <source>
        <dbReference type="EMBL" id="GFY52989.1"/>
    </source>
</evidence>
<sequence length="142" mass="16309">MAAIIGRNMAIIVFSDPRNLDYNSAMIDIFFGEYDFTVFSYYFGPSVNIDLDLRKIEQIFANSVLKRLIYCMDANSKSKVWFSPVTDSRRIKLCEIFSTWQLLTINEDYGLTCSTDQGTSYIDITAVGHNVLGLMERWLISE</sequence>
<dbReference type="Proteomes" id="UP000886998">
    <property type="component" value="Unassembled WGS sequence"/>
</dbReference>
<name>A0A8X6XGX8_9ARAC</name>
<dbReference type="OrthoDB" id="6437148at2759"/>
<dbReference type="AlphaFoldDB" id="A0A8X6XGX8"/>
<dbReference type="InterPro" id="IPR036691">
    <property type="entry name" value="Endo/exonu/phosph_ase_sf"/>
</dbReference>
<keyword evidence="3" id="KW-1185">Reference proteome</keyword>
<protein>
    <recommendedName>
        <fullName evidence="1">Endonuclease/exonuclease/phosphatase domain-containing protein</fullName>
    </recommendedName>
</protein>
<dbReference type="InterPro" id="IPR005135">
    <property type="entry name" value="Endo/exonuclease/phosphatase"/>
</dbReference>
<proteinExistence type="predicted"/>
<organism evidence="2 3">
    <name type="scientific">Trichonephila inaurata madagascariensis</name>
    <dbReference type="NCBI Taxonomy" id="2747483"/>
    <lineage>
        <taxon>Eukaryota</taxon>
        <taxon>Metazoa</taxon>
        <taxon>Ecdysozoa</taxon>
        <taxon>Arthropoda</taxon>
        <taxon>Chelicerata</taxon>
        <taxon>Arachnida</taxon>
        <taxon>Araneae</taxon>
        <taxon>Araneomorphae</taxon>
        <taxon>Entelegynae</taxon>
        <taxon>Araneoidea</taxon>
        <taxon>Nephilidae</taxon>
        <taxon>Trichonephila</taxon>
        <taxon>Trichonephila inaurata</taxon>
    </lineage>
</organism>
<reference evidence="2" key="1">
    <citation type="submission" date="2020-08" db="EMBL/GenBank/DDBJ databases">
        <title>Multicomponent nature underlies the extraordinary mechanical properties of spider dragline silk.</title>
        <authorList>
            <person name="Kono N."/>
            <person name="Nakamura H."/>
            <person name="Mori M."/>
            <person name="Yoshida Y."/>
            <person name="Ohtoshi R."/>
            <person name="Malay A.D."/>
            <person name="Moran D.A.P."/>
            <person name="Tomita M."/>
            <person name="Numata K."/>
            <person name="Arakawa K."/>
        </authorList>
    </citation>
    <scope>NUCLEOTIDE SEQUENCE</scope>
</reference>